<dbReference type="Gene3D" id="2.30.110.10">
    <property type="entry name" value="Electron Transport, Fmn-binding Protein, Chain A"/>
    <property type="match status" value="1"/>
</dbReference>
<dbReference type="InterPro" id="IPR012349">
    <property type="entry name" value="Split_barrel_FMN-bd"/>
</dbReference>
<keyword evidence="3" id="KW-1185">Reference proteome</keyword>
<evidence type="ECO:0000313" key="2">
    <source>
        <dbReference type="EMBL" id="TFY52489.1"/>
    </source>
</evidence>
<comment type="caution">
    <text evidence="2">The sequence shown here is derived from an EMBL/GenBank/DDBJ whole genome shotgun (WGS) entry which is preliminary data.</text>
</comment>
<dbReference type="InterPro" id="IPR024624">
    <property type="entry name" value="Pyridox_Oxase_Alr4036_FMN-bd"/>
</dbReference>
<dbReference type="OrthoDB" id="434253at2759"/>
<feature type="domain" description="Pyridoxamine 5'-phosphate oxidase Alr4036 family FMN-binding" evidence="1">
    <location>
        <begin position="7"/>
        <end position="101"/>
    </location>
</feature>
<dbReference type="Proteomes" id="UP000298327">
    <property type="component" value="Unassembled WGS sequence"/>
</dbReference>
<dbReference type="STRING" id="205917.A0A4Y9XVD1"/>
<dbReference type="PANTHER" id="PTHR28243">
    <property type="entry name" value="AGL049CP"/>
    <property type="match status" value="1"/>
</dbReference>
<evidence type="ECO:0000313" key="3">
    <source>
        <dbReference type="Proteomes" id="UP000298327"/>
    </source>
</evidence>
<name>A0A4Y9XVD1_9AGAM</name>
<gene>
    <name evidence="2" type="ORF">EVG20_g10527</name>
</gene>
<proteinExistence type="predicted"/>
<accession>A0A4Y9XVD1</accession>
<dbReference type="GO" id="GO:0010181">
    <property type="term" value="F:FMN binding"/>
    <property type="evidence" value="ECO:0007669"/>
    <property type="project" value="InterPro"/>
</dbReference>
<organism evidence="2 3">
    <name type="scientific">Dentipellis fragilis</name>
    <dbReference type="NCBI Taxonomy" id="205917"/>
    <lineage>
        <taxon>Eukaryota</taxon>
        <taxon>Fungi</taxon>
        <taxon>Dikarya</taxon>
        <taxon>Basidiomycota</taxon>
        <taxon>Agaricomycotina</taxon>
        <taxon>Agaricomycetes</taxon>
        <taxon>Russulales</taxon>
        <taxon>Hericiaceae</taxon>
        <taxon>Dentipellis</taxon>
    </lineage>
</organism>
<evidence type="ECO:0000259" key="1">
    <source>
        <dbReference type="Pfam" id="PF12766"/>
    </source>
</evidence>
<protein>
    <recommendedName>
        <fullName evidence="1">Pyridoxamine 5'-phosphate oxidase Alr4036 family FMN-binding domain-containing protein</fullName>
    </recommendedName>
</protein>
<reference evidence="2 3" key="1">
    <citation type="submission" date="2019-02" db="EMBL/GenBank/DDBJ databases">
        <title>Genome sequencing of the rare red list fungi Dentipellis fragilis.</title>
        <authorList>
            <person name="Buettner E."/>
            <person name="Kellner H."/>
        </authorList>
    </citation>
    <scope>NUCLEOTIDE SEQUENCE [LARGE SCALE GENOMIC DNA]</scope>
    <source>
        <strain evidence="2 3">DSM 105465</strain>
    </source>
</reference>
<dbReference type="Pfam" id="PF12766">
    <property type="entry name" value="Pyridox_oxase_2"/>
    <property type="match status" value="1"/>
</dbReference>
<dbReference type="PANTHER" id="PTHR28243:SF1">
    <property type="entry name" value="PYRIDOXAMINE 5'-PHOSPHATE OXIDASE ALR4036 FAMILY FMN-BINDING DOMAIN-CONTAINING PROTEIN"/>
    <property type="match status" value="1"/>
</dbReference>
<sequence length="205" mass="21333">MPATGAPRWYTSLTQIIADNSSSSVYQLATTDAAHKPHVRTLAHRTFLTPQGHPSLPLLLTTTDQRSAKAAHLARNPSIELNWWIGGSADQFRIAGTAHVIPFSPAPGAAAGSGVDPDLDCPGIAALDAAGYDWRSKADELFAVLSPGIRASFAGDVDPGTRLPGGYAHMDAWPLRLPADISEAKDEGGEERCPGGAGALCAAGD</sequence>
<dbReference type="EMBL" id="SEOQ01001297">
    <property type="protein sequence ID" value="TFY52489.1"/>
    <property type="molecule type" value="Genomic_DNA"/>
</dbReference>
<dbReference type="SUPFAM" id="SSF50475">
    <property type="entry name" value="FMN-binding split barrel"/>
    <property type="match status" value="1"/>
</dbReference>
<dbReference type="AlphaFoldDB" id="A0A4Y9XVD1"/>